<dbReference type="RefSeq" id="WP_345267946.1">
    <property type="nucleotide sequence ID" value="NZ_BAABHB010000004.1"/>
</dbReference>
<evidence type="ECO:0000256" key="1">
    <source>
        <dbReference type="ARBA" id="ARBA00004370"/>
    </source>
</evidence>
<protein>
    <submittedName>
        <fullName evidence="6">BamA/TamA family outer membrane protein</fullName>
    </submittedName>
</protein>
<evidence type="ECO:0000256" key="3">
    <source>
        <dbReference type="ARBA" id="ARBA00022692"/>
    </source>
</evidence>
<keyword evidence="3" id="KW-0812">Transmembrane</keyword>
<sequence>MLLLPDTGFSQLADSLTRRFSVLPLPVVYYTPETRLAYGAAATATFRFRRDSLTARPSQLTLGAAYTQNKQFLVYLPFQLFYRNNRYYANGEAGYYRYNYFFFGFGQRTVPAELYGVNFPRIRLNVFRRVANRLYAGVRYQYEDYQVTDVVPNGLLVSGDVPGGRGSRLSGAGLGLFYDTRDNVFFPTKGVVVDLAYLTHGYGLGSTVRFDRWQADISSYHTVSRWAILAVNYFSSFTTGQAPFNAMALLGGGKRGRGYYEGQFRDQHLALLQTELRLNIWRRLGGVVFSSVGVLGNEQRLFRLNDSKGAYGAGLRFTVNRREHLNLRLDYARGHQSSGFYFTVGEAF</sequence>
<keyword evidence="2" id="KW-1134">Transmembrane beta strand</keyword>
<name>A0ABP8KHV9_9BACT</name>
<gene>
    <name evidence="6" type="ORF">GCM10023187_27030</name>
</gene>
<accession>A0ABP8KHV9</accession>
<comment type="subcellular location">
    <subcellularLocation>
        <location evidence="1">Membrane</location>
    </subcellularLocation>
</comment>
<keyword evidence="7" id="KW-1185">Reference proteome</keyword>
<evidence type="ECO:0000313" key="7">
    <source>
        <dbReference type="Proteomes" id="UP001500936"/>
    </source>
</evidence>
<organism evidence="6 7">
    <name type="scientific">Nibrella viscosa</name>
    <dbReference type="NCBI Taxonomy" id="1084524"/>
    <lineage>
        <taxon>Bacteria</taxon>
        <taxon>Pseudomonadati</taxon>
        <taxon>Bacteroidota</taxon>
        <taxon>Cytophagia</taxon>
        <taxon>Cytophagales</taxon>
        <taxon>Spirosomataceae</taxon>
        <taxon>Nibrella</taxon>
    </lineage>
</organism>
<feature type="domain" description="Bacterial surface antigen (D15)" evidence="5">
    <location>
        <begin position="79"/>
        <end position="348"/>
    </location>
</feature>
<dbReference type="EMBL" id="BAABHB010000004">
    <property type="protein sequence ID" value="GAA4406958.1"/>
    <property type="molecule type" value="Genomic_DNA"/>
</dbReference>
<reference evidence="7" key="1">
    <citation type="journal article" date="2019" name="Int. J. Syst. Evol. Microbiol.">
        <title>The Global Catalogue of Microorganisms (GCM) 10K type strain sequencing project: providing services to taxonomists for standard genome sequencing and annotation.</title>
        <authorList>
            <consortium name="The Broad Institute Genomics Platform"/>
            <consortium name="The Broad Institute Genome Sequencing Center for Infectious Disease"/>
            <person name="Wu L."/>
            <person name="Ma J."/>
        </authorList>
    </citation>
    <scope>NUCLEOTIDE SEQUENCE [LARGE SCALE GENOMIC DNA]</scope>
    <source>
        <strain evidence="7">JCM 17925</strain>
    </source>
</reference>
<dbReference type="Pfam" id="PF01103">
    <property type="entry name" value="Omp85"/>
    <property type="match status" value="1"/>
</dbReference>
<dbReference type="Proteomes" id="UP001500936">
    <property type="component" value="Unassembled WGS sequence"/>
</dbReference>
<dbReference type="Gene3D" id="2.40.160.50">
    <property type="entry name" value="membrane protein fhac: a member of the omp85/tpsb transporter family"/>
    <property type="match status" value="1"/>
</dbReference>
<dbReference type="InterPro" id="IPR039910">
    <property type="entry name" value="D15-like"/>
</dbReference>
<keyword evidence="4" id="KW-0472">Membrane</keyword>
<dbReference type="InterPro" id="IPR000184">
    <property type="entry name" value="Bac_surfAg_D15"/>
</dbReference>
<evidence type="ECO:0000259" key="5">
    <source>
        <dbReference type="Pfam" id="PF01103"/>
    </source>
</evidence>
<evidence type="ECO:0000256" key="4">
    <source>
        <dbReference type="ARBA" id="ARBA00023136"/>
    </source>
</evidence>
<dbReference type="PANTHER" id="PTHR12815:SF18">
    <property type="entry name" value="SORTING AND ASSEMBLY MACHINERY COMPONENT 50 HOMOLOG"/>
    <property type="match status" value="1"/>
</dbReference>
<comment type="caution">
    <text evidence="6">The sequence shown here is derived from an EMBL/GenBank/DDBJ whole genome shotgun (WGS) entry which is preliminary data.</text>
</comment>
<evidence type="ECO:0000256" key="2">
    <source>
        <dbReference type="ARBA" id="ARBA00022452"/>
    </source>
</evidence>
<evidence type="ECO:0000313" key="6">
    <source>
        <dbReference type="EMBL" id="GAA4406958.1"/>
    </source>
</evidence>
<proteinExistence type="predicted"/>
<dbReference type="PANTHER" id="PTHR12815">
    <property type="entry name" value="SORTING AND ASSEMBLY MACHINERY SAMM50 PROTEIN FAMILY MEMBER"/>
    <property type="match status" value="1"/>
</dbReference>